<evidence type="ECO:0000256" key="1">
    <source>
        <dbReference type="ARBA" id="ARBA00005531"/>
    </source>
</evidence>
<evidence type="ECO:0008006" key="9">
    <source>
        <dbReference type="Google" id="ProtNLM"/>
    </source>
</evidence>
<accession>A0A5J9TQH6</accession>
<dbReference type="PANTHER" id="PTHR11877:SF23">
    <property type="entry name" value="OS10G0177300 PROTEIN"/>
    <property type="match status" value="1"/>
</dbReference>
<name>A0A5J9TQH6_9POAL</name>
<evidence type="ECO:0000256" key="4">
    <source>
        <dbReference type="SAM" id="MobiDB-lite"/>
    </source>
</evidence>
<organism evidence="7 8">
    <name type="scientific">Eragrostis curvula</name>
    <name type="common">weeping love grass</name>
    <dbReference type="NCBI Taxonomy" id="38414"/>
    <lineage>
        <taxon>Eukaryota</taxon>
        <taxon>Viridiplantae</taxon>
        <taxon>Streptophyta</taxon>
        <taxon>Embryophyta</taxon>
        <taxon>Tracheophyta</taxon>
        <taxon>Spermatophyta</taxon>
        <taxon>Magnoliopsida</taxon>
        <taxon>Liliopsida</taxon>
        <taxon>Poales</taxon>
        <taxon>Poaceae</taxon>
        <taxon>PACMAD clade</taxon>
        <taxon>Chloridoideae</taxon>
        <taxon>Eragrostideae</taxon>
        <taxon>Eragrostidinae</taxon>
        <taxon>Eragrostis</taxon>
    </lineage>
</organism>
<dbReference type="GO" id="GO:0010208">
    <property type="term" value="P:pollen wall assembly"/>
    <property type="evidence" value="ECO:0007669"/>
    <property type="project" value="UniProtKB-ARBA"/>
</dbReference>
<proteinExistence type="inferred from homology"/>
<comment type="caution">
    <text evidence="7">The sequence shown here is derived from an EMBL/GenBank/DDBJ whole genome shotgun (WGS) entry which is preliminary data.</text>
</comment>
<dbReference type="CDD" id="cd00831">
    <property type="entry name" value="CHS_like"/>
    <property type="match status" value="1"/>
</dbReference>
<dbReference type="Proteomes" id="UP000324897">
    <property type="component" value="Unassembled WGS sequence"/>
</dbReference>
<evidence type="ECO:0000313" key="7">
    <source>
        <dbReference type="EMBL" id="TVU13594.1"/>
    </source>
</evidence>
<reference evidence="7 8" key="1">
    <citation type="journal article" date="2019" name="Sci. Rep.">
        <title>A high-quality genome of Eragrostis curvula grass provides insights into Poaceae evolution and supports new strategies to enhance forage quality.</title>
        <authorList>
            <person name="Carballo J."/>
            <person name="Santos B.A.C.M."/>
            <person name="Zappacosta D."/>
            <person name="Garbus I."/>
            <person name="Selva J.P."/>
            <person name="Gallo C.A."/>
            <person name="Diaz A."/>
            <person name="Albertini E."/>
            <person name="Caccamo M."/>
            <person name="Echenique V."/>
        </authorList>
    </citation>
    <scope>NUCLEOTIDE SEQUENCE [LARGE SCALE GENOMIC DNA]</scope>
    <source>
        <strain evidence="8">cv. Victoria</strain>
        <tissue evidence="7">Leaf</tissue>
    </source>
</reference>
<dbReference type="PIRSF" id="PIRSF000451">
    <property type="entry name" value="PKS_III"/>
    <property type="match status" value="1"/>
</dbReference>
<evidence type="ECO:0000313" key="8">
    <source>
        <dbReference type="Proteomes" id="UP000324897"/>
    </source>
</evidence>
<comment type="similarity">
    <text evidence="1 3">Belongs to the thiolase-like superfamily. Chalcone/stilbene synthases family.</text>
</comment>
<dbReference type="Gene3D" id="3.40.47.10">
    <property type="match status" value="2"/>
</dbReference>
<feature type="domain" description="Chalcone/stilbene synthase N-terminal" evidence="5">
    <location>
        <begin position="16"/>
        <end position="234"/>
    </location>
</feature>
<dbReference type="PANTHER" id="PTHR11877">
    <property type="entry name" value="HYDROXYMETHYLGLUTARYL-COA SYNTHASE"/>
    <property type="match status" value="1"/>
</dbReference>
<feature type="domain" description="Chalcone/stilbene synthase C-terminal" evidence="6">
    <location>
        <begin position="244"/>
        <end position="391"/>
    </location>
</feature>
<keyword evidence="3" id="KW-0012">Acyltransferase</keyword>
<dbReference type="FunFam" id="3.40.47.10:FF:000025">
    <property type="entry name" value="Chalcone synthase 2"/>
    <property type="match status" value="1"/>
</dbReference>
<evidence type="ECO:0000256" key="2">
    <source>
        <dbReference type="PIRSR" id="PIRSR000451-1"/>
    </source>
</evidence>
<dbReference type="InterPro" id="IPR011141">
    <property type="entry name" value="Polyketide_synthase_type-III"/>
</dbReference>
<keyword evidence="8" id="KW-1185">Reference proteome</keyword>
<dbReference type="OrthoDB" id="633494at2759"/>
<gene>
    <name evidence="7" type="ORF">EJB05_40654</name>
</gene>
<keyword evidence="3" id="KW-0808">Transferase</keyword>
<dbReference type="InterPro" id="IPR016039">
    <property type="entry name" value="Thiolase-like"/>
</dbReference>
<sequence>MDITHANGAVRKYSRRSRQHAEGPAAILAIGTANPSGTIVPQHEFTDQFFRVSNSDHLADLKEKLKRICNKTGIEKRHFHLTEEVLLAHPEFLDRELPSLDARIDMVATAVPKLAESAALKAIAEWGRPATDITHLVFSTYSGCRAPSADLELATLLKLRPMVSRTILSLHGCYGGGRALQLAKELAENNRGARVLVACAEITLVCFAGPDGSNLIGHALFGDGAGVAIVGAGPFAGGERPLFEMVSATQTTIPRTEHALGMQVAGGGIDFHLAIQVPSLIGQNVEQCLLGAFRAALGDDAGDDVAWDDMFWAVHPGGRPILDNIEAVLKLGPKKLAASRNVLREYGNMSGATIVFVLDDLRRRREEEGEFPEWGALLAFGPGITIETIVTPTLQQPWCVKTHTPAEGTSTTTSFRFALVTFNNGTSSQGHDGRELTSQINLGVE</sequence>
<dbReference type="Pfam" id="PF00195">
    <property type="entry name" value="Chal_sti_synt_N"/>
    <property type="match status" value="1"/>
</dbReference>
<dbReference type="Pfam" id="PF02797">
    <property type="entry name" value="Chal_sti_synt_C"/>
    <property type="match status" value="1"/>
</dbReference>
<dbReference type="FunFam" id="3.40.47.10:FF:000014">
    <property type="entry name" value="Chalcone synthase 1"/>
    <property type="match status" value="1"/>
</dbReference>
<dbReference type="Gramene" id="TVU13594">
    <property type="protein sequence ID" value="TVU13594"/>
    <property type="gene ID" value="EJB05_40654"/>
</dbReference>
<evidence type="ECO:0000259" key="6">
    <source>
        <dbReference type="Pfam" id="PF02797"/>
    </source>
</evidence>
<dbReference type="AlphaFoldDB" id="A0A5J9TQH6"/>
<dbReference type="InterPro" id="IPR001099">
    <property type="entry name" value="Chalcone/stilbene_synt_N"/>
</dbReference>
<evidence type="ECO:0000256" key="3">
    <source>
        <dbReference type="RuleBase" id="RU003633"/>
    </source>
</evidence>
<dbReference type="EMBL" id="RWGY01000034">
    <property type="protein sequence ID" value="TVU13594.1"/>
    <property type="molecule type" value="Genomic_DNA"/>
</dbReference>
<feature type="active site" description="Acyl-thioester intermediate" evidence="2">
    <location>
        <position position="173"/>
    </location>
</feature>
<dbReference type="SUPFAM" id="SSF53901">
    <property type="entry name" value="Thiolase-like"/>
    <property type="match status" value="2"/>
</dbReference>
<evidence type="ECO:0000259" key="5">
    <source>
        <dbReference type="Pfam" id="PF00195"/>
    </source>
</evidence>
<protein>
    <recommendedName>
        <fullName evidence="9">Chalcone synthase</fullName>
    </recommendedName>
</protein>
<feature type="non-terminal residue" evidence="7">
    <location>
        <position position="1"/>
    </location>
</feature>
<feature type="region of interest" description="Disordered" evidence="4">
    <location>
        <begin position="426"/>
        <end position="445"/>
    </location>
</feature>
<dbReference type="GO" id="GO:0016747">
    <property type="term" value="F:acyltransferase activity, transferring groups other than amino-acyl groups"/>
    <property type="evidence" value="ECO:0007669"/>
    <property type="project" value="InterPro"/>
</dbReference>
<dbReference type="GO" id="GO:0030639">
    <property type="term" value="P:polyketide biosynthetic process"/>
    <property type="evidence" value="ECO:0007669"/>
    <property type="project" value="TreeGrafter"/>
</dbReference>
<dbReference type="InterPro" id="IPR012328">
    <property type="entry name" value="Chalcone/stilbene_synt_C"/>
</dbReference>